<organism evidence="2 3">
    <name type="scientific">Candidatus Falkowbacteria bacterium CG_4_10_14_0_8_um_filter_41_36</name>
    <dbReference type="NCBI Taxonomy" id="1974556"/>
    <lineage>
        <taxon>Bacteria</taxon>
        <taxon>Candidatus Falkowiibacteriota</taxon>
    </lineage>
</organism>
<dbReference type="GO" id="GO:0003937">
    <property type="term" value="F:IMP cyclohydrolase activity"/>
    <property type="evidence" value="ECO:0007669"/>
    <property type="project" value="InterPro"/>
</dbReference>
<feature type="domain" description="Inosine monophosphate cyclohydrolase-like" evidence="1">
    <location>
        <begin position="25"/>
        <end position="235"/>
    </location>
</feature>
<dbReference type="EMBL" id="PFMP01000004">
    <property type="protein sequence ID" value="PIZ11581.1"/>
    <property type="molecule type" value="Genomic_DNA"/>
</dbReference>
<dbReference type="AlphaFoldDB" id="A0A2M7RYE4"/>
<dbReference type="GO" id="GO:0006188">
    <property type="term" value="P:IMP biosynthetic process"/>
    <property type="evidence" value="ECO:0007669"/>
    <property type="project" value="InterPro"/>
</dbReference>
<sequence>MKKEVTVDINKLAQINLEALKNNHYPGRIIILGMDESKTNLIQVYAIMGRGTDSRNRILVCDDDGRLETKAADPAKMKDPRLIIYKAMDSIGDAFVVSNGHQTTPALIHRRDAGNSSLTGLMGLDEWQYEPDKPNYTPRITGLILNGPAPCAEILILKKSPFGLDCQKQLYHYQTFQPGYGYCVSTYEGDGDPLPSFEGEPYLLPLSGTPNEIATEIWGALNKDNRVSLAVKAIDIETGKSTVIIANKYHAVD</sequence>
<dbReference type="Gene3D" id="3.60.20.20">
    <property type="entry name" value="Inosine monophosphate cyclohydrolase-like"/>
    <property type="match status" value="1"/>
</dbReference>
<dbReference type="Pfam" id="PF07826">
    <property type="entry name" value="IMP_cyclohyd"/>
    <property type="match status" value="1"/>
</dbReference>
<protein>
    <submittedName>
        <fullName evidence="2">Inosine monophosphate cyclohydrolase</fullName>
    </submittedName>
</protein>
<evidence type="ECO:0000259" key="1">
    <source>
        <dbReference type="Pfam" id="PF07826"/>
    </source>
</evidence>
<dbReference type="Proteomes" id="UP000230105">
    <property type="component" value="Unassembled WGS sequence"/>
</dbReference>
<name>A0A2M7RYE4_9BACT</name>
<evidence type="ECO:0000313" key="3">
    <source>
        <dbReference type="Proteomes" id="UP000230105"/>
    </source>
</evidence>
<reference evidence="3" key="1">
    <citation type="submission" date="2017-09" db="EMBL/GenBank/DDBJ databases">
        <title>Depth-based differentiation of microbial function through sediment-hosted aquifers and enrichment of novel symbionts in the deep terrestrial subsurface.</title>
        <authorList>
            <person name="Probst A.J."/>
            <person name="Ladd B."/>
            <person name="Jarett J.K."/>
            <person name="Geller-Mcgrath D.E."/>
            <person name="Sieber C.M.K."/>
            <person name="Emerson J.B."/>
            <person name="Anantharaman K."/>
            <person name="Thomas B.C."/>
            <person name="Malmstrom R."/>
            <person name="Stieglmeier M."/>
            <person name="Klingl A."/>
            <person name="Woyke T."/>
            <person name="Ryan C.M."/>
            <person name="Banfield J.F."/>
        </authorList>
    </citation>
    <scope>NUCLEOTIDE SEQUENCE [LARGE SCALE GENOMIC DNA]</scope>
</reference>
<comment type="caution">
    <text evidence="2">The sequence shown here is derived from an EMBL/GenBank/DDBJ whole genome shotgun (WGS) entry which is preliminary data.</text>
</comment>
<keyword evidence="2" id="KW-0378">Hydrolase</keyword>
<accession>A0A2M7RYE4</accession>
<dbReference type="InterPro" id="IPR020600">
    <property type="entry name" value="IMP_cyclohydrolase-like"/>
</dbReference>
<evidence type="ECO:0000313" key="2">
    <source>
        <dbReference type="EMBL" id="PIZ11581.1"/>
    </source>
</evidence>
<dbReference type="InterPro" id="IPR036795">
    <property type="entry name" value="IMP_cyclohydrolase-like_sf"/>
</dbReference>
<gene>
    <name evidence="2" type="ORF">COY54_00155</name>
</gene>
<proteinExistence type="predicted"/>
<dbReference type="SUPFAM" id="SSF75569">
    <property type="entry name" value="Archaeal IMP cyclohydrolase PurO"/>
    <property type="match status" value="1"/>
</dbReference>